<comment type="caution">
    <text evidence="7">The sequence shown here is derived from an EMBL/GenBank/DDBJ whole genome shotgun (WGS) entry which is preliminary data.</text>
</comment>
<dbReference type="PANTHER" id="PTHR21716">
    <property type="entry name" value="TRANSMEMBRANE PROTEIN"/>
    <property type="match status" value="1"/>
</dbReference>
<keyword evidence="8" id="KW-1185">Reference proteome</keyword>
<dbReference type="InterPro" id="IPR002549">
    <property type="entry name" value="AI-2E-like"/>
</dbReference>
<sequence length="355" mass="38027">MTDAQKWLILAGTVAVGWLLYLLAPILTPFLVAALLAYLGDPLVDRIEARGTARTVAVGIVFMILVAGLLALVLLLIPLLDHQVRSLIRQLPDYIAWVQNALLPFLATNLGLEPDGSTLEALKQSVQENWQEAGGIAAGLVSSISRSGLALVGWMANLLLIPVVTFYLLRDWDHLVAGVRDLFPRPYVETVSKLARESDEVLAGFLRGQFLVMLGLGGVYAVGLWLAGLNLAFLVGLVAGLVSFVPYLGFILGMLMAGIAMIVQTGSPLDLLLVLAVFTAGQVLESVLFQPLLVGDRIGLHPVAVIFAVLAGGQLFGFVGVLLGLPAAAVIAVFVRHAHERYLESQLYHQGAEEE</sequence>
<organism evidence="7 8">
    <name type="scientific">Thiohalorhabdus methylotrophus</name>
    <dbReference type="NCBI Taxonomy" id="3242694"/>
    <lineage>
        <taxon>Bacteria</taxon>
        <taxon>Pseudomonadati</taxon>
        <taxon>Pseudomonadota</taxon>
        <taxon>Gammaproteobacteria</taxon>
        <taxon>Thiohalorhabdales</taxon>
        <taxon>Thiohalorhabdaceae</taxon>
        <taxon>Thiohalorhabdus</taxon>
    </lineage>
</organism>
<accession>A0ABV4TWX9</accession>
<comment type="subcellular location">
    <subcellularLocation>
        <location evidence="1">Membrane</location>
        <topology evidence="1">Multi-pass membrane protein</topology>
    </subcellularLocation>
</comment>
<dbReference type="EMBL" id="JBGUAW010000006">
    <property type="protein sequence ID" value="MFA9461048.1"/>
    <property type="molecule type" value="Genomic_DNA"/>
</dbReference>
<dbReference type="Proteomes" id="UP001575181">
    <property type="component" value="Unassembled WGS sequence"/>
</dbReference>
<keyword evidence="5 6" id="KW-0472">Membrane</keyword>
<evidence type="ECO:0000256" key="5">
    <source>
        <dbReference type="ARBA" id="ARBA00023136"/>
    </source>
</evidence>
<feature type="transmembrane region" description="Helical" evidence="6">
    <location>
        <begin position="305"/>
        <end position="335"/>
    </location>
</feature>
<feature type="transmembrane region" description="Helical" evidence="6">
    <location>
        <begin position="149"/>
        <end position="169"/>
    </location>
</feature>
<name>A0ABV4TWX9_9GAMM</name>
<feature type="transmembrane region" description="Helical" evidence="6">
    <location>
        <begin position="7"/>
        <end position="36"/>
    </location>
</feature>
<evidence type="ECO:0000256" key="4">
    <source>
        <dbReference type="ARBA" id="ARBA00022989"/>
    </source>
</evidence>
<evidence type="ECO:0000256" key="2">
    <source>
        <dbReference type="ARBA" id="ARBA00009773"/>
    </source>
</evidence>
<dbReference type="RefSeq" id="WP_373655836.1">
    <property type="nucleotide sequence ID" value="NZ_JBGUAW010000006.1"/>
</dbReference>
<comment type="similarity">
    <text evidence="2">Belongs to the autoinducer-2 exporter (AI-2E) (TC 2.A.86) family.</text>
</comment>
<evidence type="ECO:0000256" key="6">
    <source>
        <dbReference type="SAM" id="Phobius"/>
    </source>
</evidence>
<feature type="transmembrane region" description="Helical" evidence="6">
    <location>
        <begin position="233"/>
        <end position="259"/>
    </location>
</feature>
<gene>
    <name evidence="7" type="ORF">ACERLL_09455</name>
</gene>
<evidence type="ECO:0000256" key="1">
    <source>
        <dbReference type="ARBA" id="ARBA00004141"/>
    </source>
</evidence>
<feature type="transmembrane region" description="Helical" evidence="6">
    <location>
        <begin position="56"/>
        <end position="79"/>
    </location>
</feature>
<feature type="transmembrane region" description="Helical" evidence="6">
    <location>
        <begin position="210"/>
        <end position="227"/>
    </location>
</feature>
<keyword evidence="3 6" id="KW-0812">Transmembrane</keyword>
<reference evidence="7 8" key="1">
    <citation type="submission" date="2024-08" db="EMBL/GenBank/DDBJ databases">
        <title>Whole-genome sequencing of halo(alkali)philic microorganisms from hypersaline lakes.</title>
        <authorList>
            <person name="Sorokin D.Y."/>
            <person name="Merkel A.Y."/>
            <person name="Messina E."/>
            <person name="Yakimov M."/>
        </authorList>
    </citation>
    <scope>NUCLEOTIDE SEQUENCE [LARGE SCALE GENOMIC DNA]</scope>
    <source>
        <strain evidence="7 8">Cl-TMA</strain>
    </source>
</reference>
<proteinExistence type="inferred from homology"/>
<evidence type="ECO:0000313" key="7">
    <source>
        <dbReference type="EMBL" id="MFA9461048.1"/>
    </source>
</evidence>
<dbReference type="Pfam" id="PF01594">
    <property type="entry name" value="AI-2E_transport"/>
    <property type="match status" value="1"/>
</dbReference>
<dbReference type="PANTHER" id="PTHR21716:SF64">
    <property type="entry name" value="AI-2 TRANSPORT PROTEIN TQSA"/>
    <property type="match status" value="1"/>
</dbReference>
<evidence type="ECO:0000256" key="3">
    <source>
        <dbReference type="ARBA" id="ARBA00022692"/>
    </source>
</evidence>
<keyword evidence="4 6" id="KW-1133">Transmembrane helix</keyword>
<evidence type="ECO:0000313" key="8">
    <source>
        <dbReference type="Proteomes" id="UP001575181"/>
    </source>
</evidence>
<protein>
    <submittedName>
        <fullName evidence="7">AI-2E family transporter</fullName>
    </submittedName>
</protein>